<dbReference type="Pfam" id="PF00561">
    <property type="entry name" value="Abhydrolase_1"/>
    <property type="match status" value="1"/>
</dbReference>
<dbReference type="AlphaFoldDB" id="A0A4R9GZ30"/>
<dbReference type="InterPro" id="IPR050266">
    <property type="entry name" value="AB_hydrolase_sf"/>
</dbReference>
<comment type="caution">
    <text evidence="2">The sequence shown here is derived from an EMBL/GenBank/DDBJ whole genome shotgun (WGS) entry which is preliminary data.</text>
</comment>
<evidence type="ECO:0000313" key="2">
    <source>
        <dbReference type="EMBL" id="TGK36652.1"/>
    </source>
</evidence>
<dbReference type="Proteomes" id="UP000298097">
    <property type="component" value="Unassembled WGS sequence"/>
</dbReference>
<dbReference type="PANTHER" id="PTHR43798:SF5">
    <property type="entry name" value="MONOACYLGLYCEROL LIPASE ABHD6"/>
    <property type="match status" value="1"/>
</dbReference>
<reference evidence="2" key="1">
    <citation type="journal article" date="2019" name="PLoS Negl. Trop. Dis.">
        <title>Revisiting the worldwide diversity of Leptospira species in the environment.</title>
        <authorList>
            <person name="Vincent A.T."/>
            <person name="Schiettekatte O."/>
            <person name="Bourhy P."/>
            <person name="Veyrier F.J."/>
            <person name="Picardeau M."/>
        </authorList>
    </citation>
    <scope>NUCLEOTIDE SEQUENCE [LARGE SCALE GENOMIC DNA]</scope>
    <source>
        <strain evidence="2">201800301</strain>
    </source>
</reference>
<dbReference type="PANTHER" id="PTHR43798">
    <property type="entry name" value="MONOACYLGLYCEROL LIPASE"/>
    <property type="match status" value="1"/>
</dbReference>
<dbReference type="RefSeq" id="WP_135775893.1">
    <property type="nucleotide sequence ID" value="NZ_RQEY01000023.1"/>
</dbReference>
<dbReference type="GO" id="GO:0047372">
    <property type="term" value="F:monoacylglycerol lipase activity"/>
    <property type="evidence" value="ECO:0007669"/>
    <property type="project" value="TreeGrafter"/>
</dbReference>
<organism evidence="2 3">
    <name type="scientific">Leptospira andrefontaineae</name>
    <dbReference type="NCBI Taxonomy" id="2484976"/>
    <lineage>
        <taxon>Bacteria</taxon>
        <taxon>Pseudomonadati</taxon>
        <taxon>Spirochaetota</taxon>
        <taxon>Spirochaetia</taxon>
        <taxon>Leptospirales</taxon>
        <taxon>Leptospiraceae</taxon>
        <taxon>Leptospira</taxon>
    </lineage>
</organism>
<dbReference type="OrthoDB" id="9805423at2"/>
<dbReference type="PRINTS" id="PR00111">
    <property type="entry name" value="ABHYDROLASE"/>
</dbReference>
<accession>A0A4R9GZ30</accession>
<feature type="domain" description="AB hydrolase-1" evidence="1">
    <location>
        <begin position="58"/>
        <end position="278"/>
    </location>
</feature>
<evidence type="ECO:0000259" key="1">
    <source>
        <dbReference type="Pfam" id="PF00561"/>
    </source>
</evidence>
<dbReference type="InterPro" id="IPR000073">
    <property type="entry name" value="AB_hydrolase_1"/>
</dbReference>
<dbReference type="InterPro" id="IPR029058">
    <property type="entry name" value="AB_hydrolase_fold"/>
</dbReference>
<dbReference type="GO" id="GO:0016020">
    <property type="term" value="C:membrane"/>
    <property type="evidence" value="ECO:0007669"/>
    <property type="project" value="TreeGrafter"/>
</dbReference>
<proteinExistence type="predicted"/>
<keyword evidence="3" id="KW-1185">Reference proteome</keyword>
<protein>
    <submittedName>
        <fullName evidence="2">Alpha/beta hydrolase</fullName>
    </submittedName>
</protein>
<name>A0A4R9GZ30_9LEPT</name>
<sequence>MKYFISNYENQKLDSSSRKKMRGSFIQLSDGITHYELKGPNGGELVFLFGGLTIPLFYWDAITTELHDKGFRTLTYSGYGRGYSDRINEKYDLTLFVRQASDLIQCLGLDEVYHVVGASMGALIAMEFSKQHASFIKTLTFVGPAGLARPILSPDRILRYDLLANFLAKHFGTRLLEQHLGHNIRDPKDALILAKMTRDAYRIEGSMFALFSTLQNFRLSNRSDLYRGVKNLGIPIQLIWGKDDLVTPIHLMQEALHLLQPQSFQIIDCGHMVPFERPGQLAEHFNSFILSSQKGISHGK</sequence>
<gene>
    <name evidence="2" type="ORF">EHO65_17850</name>
</gene>
<dbReference type="Gene3D" id="3.40.50.1820">
    <property type="entry name" value="alpha/beta hydrolase"/>
    <property type="match status" value="1"/>
</dbReference>
<dbReference type="EMBL" id="RQEY01000023">
    <property type="protein sequence ID" value="TGK36652.1"/>
    <property type="molecule type" value="Genomic_DNA"/>
</dbReference>
<dbReference type="GO" id="GO:0046464">
    <property type="term" value="P:acylglycerol catabolic process"/>
    <property type="evidence" value="ECO:0007669"/>
    <property type="project" value="TreeGrafter"/>
</dbReference>
<evidence type="ECO:0000313" key="3">
    <source>
        <dbReference type="Proteomes" id="UP000298097"/>
    </source>
</evidence>
<keyword evidence="2" id="KW-0378">Hydrolase</keyword>
<dbReference type="SUPFAM" id="SSF53474">
    <property type="entry name" value="alpha/beta-Hydrolases"/>
    <property type="match status" value="1"/>
</dbReference>